<dbReference type="SUPFAM" id="SSF103190">
    <property type="entry name" value="Sensory domain-like"/>
    <property type="match status" value="1"/>
</dbReference>
<keyword evidence="7 12" id="KW-0472">Membrane</keyword>
<evidence type="ECO:0000256" key="12">
    <source>
        <dbReference type="SAM" id="Phobius"/>
    </source>
</evidence>
<keyword evidence="13" id="KW-0732">Signal</keyword>
<comment type="similarity">
    <text evidence="9">Belongs to the methyl-accepting chemotaxis (MCP) protein family.</text>
</comment>
<dbReference type="GO" id="GO:0006935">
    <property type="term" value="P:chemotaxis"/>
    <property type="evidence" value="ECO:0007669"/>
    <property type="project" value="UniProtKB-KW"/>
</dbReference>
<dbReference type="Pfam" id="PF02743">
    <property type="entry name" value="dCache_1"/>
    <property type="match status" value="1"/>
</dbReference>
<dbReference type="InterPro" id="IPR003660">
    <property type="entry name" value="HAMP_dom"/>
</dbReference>
<dbReference type="InterPro" id="IPR004090">
    <property type="entry name" value="Chemotax_Me-accpt_rcpt"/>
</dbReference>
<dbReference type="SMART" id="SM00283">
    <property type="entry name" value="MA"/>
    <property type="match status" value="1"/>
</dbReference>
<evidence type="ECO:0000256" key="6">
    <source>
        <dbReference type="ARBA" id="ARBA00022989"/>
    </source>
</evidence>
<dbReference type="PROSITE" id="PS50885">
    <property type="entry name" value="HAMP"/>
    <property type="match status" value="1"/>
</dbReference>
<proteinExistence type="inferred from homology"/>
<evidence type="ECO:0000313" key="16">
    <source>
        <dbReference type="EMBL" id="QIA62777.1"/>
    </source>
</evidence>
<dbReference type="RefSeq" id="WP_164647672.1">
    <property type="nucleotide sequence ID" value="NZ_CP047475.1"/>
</dbReference>
<evidence type="ECO:0000256" key="13">
    <source>
        <dbReference type="SAM" id="SignalP"/>
    </source>
</evidence>
<dbReference type="GO" id="GO:0007165">
    <property type="term" value="P:signal transduction"/>
    <property type="evidence" value="ECO:0007669"/>
    <property type="project" value="UniProtKB-KW"/>
</dbReference>
<dbReference type="Pfam" id="PF00672">
    <property type="entry name" value="HAMP"/>
    <property type="match status" value="1"/>
</dbReference>
<reference evidence="16 17" key="1">
    <citation type="submission" date="2020-01" db="EMBL/GenBank/DDBJ databases">
        <title>Whole genome and functional gene identification of agarase of Vibrio HN897.</title>
        <authorList>
            <person name="Liu Y."/>
            <person name="Zhao Z."/>
        </authorList>
    </citation>
    <scope>NUCLEOTIDE SEQUENCE [LARGE SCALE GENOMIC DNA]</scope>
    <source>
        <strain evidence="16 17">HN897</strain>
    </source>
</reference>
<dbReference type="CDD" id="cd12912">
    <property type="entry name" value="PDC2_MCP_like"/>
    <property type="match status" value="1"/>
</dbReference>
<dbReference type="InterPro" id="IPR029151">
    <property type="entry name" value="Sensor-like_sf"/>
</dbReference>
<keyword evidence="11" id="KW-0175">Coiled coil</keyword>
<dbReference type="GO" id="GO:0004888">
    <property type="term" value="F:transmembrane signaling receptor activity"/>
    <property type="evidence" value="ECO:0007669"/>
    <property type="project" value="InterPro"/>
</dbReference>
<feature type="domain" description="HAMP" evidence="15">
    <location>
        <begin position="293"/>
        <end position="347"/>
    </location>
</feature>
<dbReference type="GO" id="GO:0005886">
    <property type="term" value="C:plasma membrane"/>
    <property type="evidence" value="ECO:0007669"/>
    <property type="project" value="UniProtKB-SubCell"/>
</dbReference>
<keyword evidence="3" id="KW-1003">Cell membrane</keyword>
<evidence type="ECO:0000256" key="5">
    <source>
        <dbReference type="ARBA" id="ARBA00022692"/>
    </source>
</evidence>
<dbReference type="EMBL" id="CP047475">
    <property type="protein sequence ID" value="QIA62777.1"/>
    <property type="molecule type" value="Genomic_DNA"/>
</dbReference>
<dbReference type="InterPro" id="IPR004089">
    <property type="entry name" value="MCPsignal_dom"/>
</dbReference>
<dbReference type="KEGG" id="vas:GT360_04275"/>
<dbReference type="FunFam" id="1.10.287.950:FF:000001">
    <property type="entry name" value="Methyl-accepting chemotaxis sensory transducer"/>
    <property type="match status" value="1"/>
</dbReference>
<evidence type="ECO:0000256" key="10">
    <source>
        <dbReference type="PROSITE-ProRule" id="PRU00284"/>
    </source>
</evidence>
<dbReference type="PRINTS" id="PR00260">
    <property type="entry name" value="CHEMTRNSDUCR"/>
</dbReference>
<evidence type="ECO:0000259" key="14">
    <source>
        <dbReference type="PROSITE" id="PS50111"/>
    </source>
</evidence>
<dbReference type="InterPro" id="IPR033479">
    <property type="entry name" value="dCache_1"/>
</dbReference>
<dbReference type="PANTHER" id="PTHR32089">
    <property type="entry name" value="METHYL-ACCEPTING CHEMOTAXIS PROTEIN MCPB"/>
    <property type="match status" value="1"/>
</dbReference>
<dbReference type="AlphaFoldDB" id="A0A7Z2YCY7"/>
<sequence>MKFSQKIVAASSVMMLLTVSLLSFQQLRTVRAEVEALVGNSLNEMLSSATNTVQAELNNKRSLAQVALEASDYNPQNKSYVSDLIERPEIKTSFIAAGLGYEADGSMVENDDEWEVDASYDPRLRPWYIDAKRAGSQQIITEPYYDSSIDAVIVSIASSVFKQGRFIGAMFFDVDLTGLADITNSINLMDAGYLFIVTADGITIAHPDDQLNGEPMDKFLSNVPIREGLAEYQINGISYLVNFDHMPEENWYVGAIVDESIAFAAIDSLRSSAVLYAFIGVLFSVVALSLLIKGLMKPLSELNEALKDVASGQGDLTKRLDTDTDEEFAELAHNFNTFTQNLQQQIVDSKQISTDILSGTEKTVRNSEQSSAAMQQQLQELEQLATAMNEMAATATDVANNAQNAATAATQADKATSDGSGVVVKTTEAIDRLSARIEQAVEEVKGLESATSNIETILKVINDIADQTNLLALNAAIEAARAGESGRGFAVVADEVRTLAQRTQQSTTEIRTMIEQLQAGAGSVSAAMADSRSTATQAVDAAQSANIALDQIRHSIQQISDMNLQIASAAEQQSSVAEEINNNTVKIKDLSTMVVDAADNANESMTEQIENVHKQETLLNKFIV</sequence>
<dbReference type="PROSITE" id="PS50111">
    <property type="entry name" value="CHEMOTAXIS_TRANSDUC_2"/>
    <property type="match status" value="1"/>
</dbReference>
<gene>
    <name evidence="16" type="ORF">GT360_04275</name>
</gene>
<feature type="coiled-coil region" evidence="11">
    <location>
        <begin position="364"/>
        <end position="394"/>
    </location>
</feature>
<organism evidence="16 17">
    <name type="scientific">Vibrio astriarenae</name>
    <dbReference type="NCBI Taxonomy" id="1481923"/>
    <lineage>
        <taxon>Bacteria</taxon>
        <taxon>Pseudomonadati</taxon>
        <taxon>Pseudomonadota</taxon>
        <taxon>Gammaproteobacteria</taxon>
        <taxon>Vibrionales</taxon>
        <taxon>Vibrionaceae</taxon>
        <taxon>Vibrio</taxon>
    </lineage>
</organism>
<feature type="coiled-coil region" evidence="11">
    <location>
        <begin position="423"/>
        <end position="450"/>
    </location>
</feature>
<dbReference type="Pfam" id="PF00015">
    <property type="entry name" value="MCPsignal"/>
    <property type="match status" value="1"/>
</dbReference>
<protein>
    <submittedName>
        <fullName evidence="16">HAMP domain-containing protein</fullName>
    </submittedName>
</protein>
<dbReference type="SMART" id="SM00304">
    <property type="entry name" value="HAMP"/>
    <property type="match status" value="1"/>
</dbReference>
<evidence type="ECO:0000256" key="3">
    <source>
        <dbReference type="ARBA" id="ARBA00022475"/>
    </source>
</evidence>
<evidence type="ECO:0000256" key="1">
    <source>
        <dbReference type="ARBA" id="ARBA00004533"/>
    </source>
</evidence>
<accession>A0A7Z2YCY7</accession>
<keyword evidence="17" id="KW-1185">Reference proteome</keyword>
<dbReference type="SUPFAM" id="SSF58104">
    <property type="entry name" value="Methyl-accepting chemotaxis protein (MCP) signaling domain"/>
    <property type="match status" value="1"/>
</dbReference>
<comment type="subcellular location">
    <subcellularLocation>
        <location evidence="1">Cell inner membrane</location>
    </subcellularLocation>
    <subcellularLocation>
        <location evidence="2">Cell membrane</location>
        <topology evidence="2">Multi-pass membrane protein</topology>
    </subcellularLocation>
</comment>
<keyword evidence="8 10" id="KW-0807">Transducer</keyword>
<dbReference type="CDD" id="cd12913">
    <property type="entry name" value="PDC1_MCP_like"/>
    <property type="match status" value="1"/>
</dbReference>
<keyword evidence="5 12" id="KW-0812">Transmembrane</keyword>
<evidence type="ECO:0000256" key="2">
    <source>
        <dbReference type="ARBA" id="ARBA00004651"/>
    </source>
</evidence>
<keyword evidence="6 12" id="KW-1133">Transmembrane helix</keyword>
<feature type="signal peptide" evidence="13">
    <location>
        <begin position="1"/>
        <end position="25"/>
    </location>
</feature>
<dbReference type="CDD" id="cd11386">
    <property type="entry name" value="MCP_signal"/>
    <property type="match status" value="1"/>
</dbReference>
<evidence type="ECO:0000256" key="9">
    <source>
        <dbReference type="ARBA" id="ARBA00029447"/>
    </source>
</evidence>
<evidence type="ECO:0000256" key="8">
    <source>
        <dbReference type="ARBA" id="ARBA00023224"/>
    </source>
</evidence>
<evidence type="ECO:0000256" key="11">
    <source>
        <dbReference type="SAM" id="Coils"/>
    </source>
</evidence>
<feature type="domain" description="Methyl-accepting transducer" evidence="14">
    <location>
        <begin position="352"/>
        <end position="588"/>
    </location>
</feature>
<feature type="transmembrane region" description="Helical" evidence="12">
    <location>
        <begin position="273"/>
        <end position="292"/>
    </location>
</feature>
<dbReference type="Proteomes" id="UP000464262">
    <property type="component" value="Chromosome 1"/>
</dbReference>
<dbReference type="Gene3D" id="3.30.450.20">
    <property type="entry name" value="PAS domain"/>
    <property type="match status" value="2"/>
</dbReference>
<dbReference type="Gene3D" id="1.10.287.950">
    <property type="entry name" value="Methyl-accepting chemotaxis protein"/>
    <property type="match status" value="1"/>
</dbReference>
<dbReference type="CDD" id="cd06225">
    <property type="entry name" value="HAMP"/>
    <property type="match status" value="1"/>
</dbReference>
<keyword evidence="4" id="KW-0145">Chemotaxis</keyword>
<evidence type="ECO:0000256" key="4">
    <source>
        <dbReference type="ARBA" id="ARBA00022500"/>
    </source>
</evidence>
<evidence type="ECO:0000313" key="17">
    <source>
        <dbReference type="Proteomes" id="UP000464262"/>
    </source>
</evidence>
<evidence type="ECO:0000256" key="7">
    <source>
        <dbReference type="ARBA" id="ARBA00023136"/>
    </source>
</evidence>
<evidence type="ECO:0000259" key="15">
    <source>
        <dbReference type="PROSITE" id="PS50885"/>
    </source>
</evidence>
<dbReference type="PANTHER" id="PTHR32089:SF117">
    <property type="entry name" value="METHYL ACCEPTING SENSORY TRANSDUCER WITH CACHE_1 SMALL MOLECULE BINDING DOMAIN"/>
    <property type="match status" value="1"/>
</dbReference>
<name>A0A7Z2YCY7_9VIBR</name>
<feature type="chain" id="PRO_5030700183" evidence="13">
    <location>
        <begin position="26"/>
        <end position="624"/>
    </location>
</feature>